<evidence type="ECO:0000313" key="2">
    <source>
        <dbReference type="Proteomes" id="UP000655225"/>
    </source>
</evidence>
<name>A0A835D455_TETSI</name>
<protein>
    <submittedName>
        <fullName evidence="1">Uncharacterized protein</fullName>
    </submittedName>
</protein>
<dbReference type="Proteomes" id="UP000655225">
    <property type="component" value="Unassembled WGS sequence"/>
</dbReference>
<dbReference type="InterPro" id="IPR011009">
    <property type="entry name" value="Kinase-like_dom_sf"/>
</dbReference>
<evidence type="ECO:0000313" key="1">
    <source>
        <dbReference type="EMBL" id="KAF8379678.1"/>
    </source>
</evidence>
<comment type="caution">
    <text evidence="1">The sequence shown here is derived from an EMBL/GenBank/DDBJ whole genome shotgun (WGS) entry which is preliminary data.</text>
</comment>
<dbReference type="PANTHER" id="PTHR37379:SF1">
    <property type="entry name" value="OS01G0220500 PROTEIN"/>
    <property type="match status" value="1"/>
</dbReference>
<dbReference type="OrthoDB" id="1537661at2759"/>
<reference evidence="1 2" key="1">
    <citation type="submission" date="2020-04" db="EMBL/GenBank/DDBJ databases">
        <title>Plant Genome Project.</title>
        <authorList>
            <person name="Zhang R.-G."/>
        </authorList>
    </citation>
    <scope>NUCLEOTIDE SEQUENCE [LARGE SCALE GENOMIC DNA]</scope>
    <source>
        <strain evidence="1">YNK0</strain>
        <tissue evidence="1">Leaf</tissue>
    </source>
</reference>
<sequence length="305" mass="35739">MLYPWVRFRFDFLGANSENFESEPLKLKIFTDSAELEDYRHRKRKEFEDLILRAMWIKYTNLEESQKDFDRFRNEHSKSITETRWRREVYNGEIANVPPVEEKQYRKRMREVYRPEQILIFDKAESWLWNTRITRVCHRDVKHQKLLVGPLTHQVKLCDYGNEKVLVKGEAKESYICAPHSGLQNSYLALLIYGQLVCVLAELLLGQRINISVGLSLTKQTDCEIRSQPIVIDTHITKQGPYELDLYLSNKHDELLATMLESGSYKKRLSLVIVDGFAVEITDDQANVLRSAKGVRVVEKNQELA</sequence>
<gene>
    <name evidence="1" type="ORF">HHK36_029122</name>
</gene>
<dbReference type="EMBL" id="JABCRI010000022">
    <property type="protein sequence ID" value="KAF8379678.1"/>
    <property type="molecule type" value="Genomic_DNA"/>
</dbReference>
<keyword evidence="2" id="KW-1185">Reference proteome</keyword>
<proteinExistence type="predicted"/>
<dbReference type="SUPFAM" id="SSF56112">
    <property type="entry name" value="Protein kinase-like (PK-like)"/>
    <property type="match status" value="1"/>
</dbReference>
<organism evidence="1 2">
    <name type="scientific">Tetracentron sinense</name>
    <name type="common">Spur-leaf</name>
    <dbReference type="NCBI Taxonomy" id="13715"/>
    <lineage>
        <taxon>Eukaryota</taxon>
        <taxon>Viridiplantae</taxon>
        <taxon>Streptophyta</taxon>
        <taxon>Embryophyta</taxon>
        <taxon>Tracheophyta</taxon>
        <taxon>Spermatophyta</taxon>
        <taxon>Magnoliopsida</taxon>
        <taxon>Trochodendrales</taxon>
        <taxon>Trochodendraceae</taxon>
        <taxon>Tetracentron</taxon>
    </lineage>
</organism>
<dbReference type="PANTHER" id="PTHR37379">
    <property type="entry name" value="OS01G0220500 PROTEIN"/>
    <property type="match status" value="1"/>
</dbReference>
<dbReference type="AlphaFoldDB" id="A0A835D455"/>
<accession>A0A835D455</accession>